<organism evidence="2 3">
    <name type="scientific">Litorivita pollutaquae</name>
    <dbReference type="NCBI Taxonomy" id="2200892"/>
    <lineage>
        <taxon>Bacteria</taxon>
        <taxon>Pseudomonadati</taxon>
        <taxon>Pseudomonadota</taxon>
        <taxon>Alphaproteobacteria</taxon>
        <taxon>Rhodobacterales</taxon>
        <taxon>Paracoccaceae</taxon>
        <taxon>Litorivita</taxon>
    </lineage>
</organism>
<dbReference type="Gene3D" id="3.40.50.10090">
    <property type="match status" value="1"/>
</dbReference>
<protein>
    <submittedName>
        <fullName evidence="2">Uroporphyrinogen-III synthase</fullName>
    </submittedName>
</protein>
<comment type="caution">
    <text evidence="2">The sequence shown here is derived from an EMBL/GenBank/DDBJ whole genome shotgun (WGS) entry which is preliminary data.</text>
</comment>
<dbReference type="PANTHER" id="PTHR12390:SF0">
    <property type="entry name" value="UROPORPHYRINOGEN-III SYNTHASE"/>
    <property type="match status" value="1"/>
</dbReference>
<evidence type="ECO:0000259" key="1">
    <source>
        <dbReference type="Pfam" id="PF02602"/>
    </source>
</evidence>
<dbReference type="GO" id="GO:0005829">
    <property type="term" value="C:cytosol"/>
    <property type="evidence" value="ECO:0007669"/>
    <property type="project" value="TreeGrafter"/>
</dbReference>
<dbReference type="InterPro" id="IPR036108">
    <property type="entry name" value="4pyrrol_syn_uPrphyn_synt_sf"/>
</dbReference>
<dbReference type="Pfam" id="PF02602">
    <property type="entry name" value="HEM4"/>
    <property type="match status" value="1"/>
</dbReference>
<dbReference type="InterPro" id="IPR003754">
    <property type="entry name" value="4pyrrol_synth_uPrphyn_synth"/>
</dbReference>
<evidence type="ECO:0000313" key="2">
    <source>
        <dbReference type="EMBL" id="PYC46334.1"/>
    </source>
</evidence>
<accession>A0A2V4MV95</accession>
<dbReference type="EMBL" id="QFVT01000016">
    <property type="protein sequence ID" value="PYC46334.1"/>
    <property type="molecule type" value="Genomic_DNA"/>
</dbReference>
<gene>
    <name evidence="2" type="ORF">DI396_15900</name>
</gene>
<dbReference type="GO" id="GO:0004852">
    <property type="term" value="F:uroporphyrinogen-III synthase activity"/>
    <property type="evidence" value="ECO:0007669"/>
    <property type="project" value="InterPro"/>
</dbReference>
<dbReference type="AlphaFoldDB" id="A0A2V4MV95"/>
<dbReference type="RefSeq" id="WP_110797372.1">
    <property type="nucleotide sequence ID" value="NZ_KZ826495.1"/>
</dbReference>
<dbReference type="InterPro" id="IPR039793">
    <property type="entry name" value="UROS/Hem4"/>
</dbReference>
<dbReference type="Proteomes" id="UP000248012">
    <property type="component" value="Unassembled WGS sequence"/>
</dbReference>
<reference evidence="2 3" key="1">
    <citation type="submission" date="2018-05" db="EMBL/GenBank/DDBJ databases">
        <title>Oceanovita maritima gen. nov., sp. nov., a marine bacterium in the family Rhodobacteraceae isolated from surface seawater of Lundu port Xiamen, China.</title>
        <authorList>
            <person name="Hetharua B.H."/>
            <person name="Min D."/>
            <person name="Liao H."/>
            <person name="Tian Y."/>
        </authorList>
    </citation>
    <scope>NUCLEOTIDE SEQUENCE [LARGE SCALE GENOMIC DNA]</scope>
    <source>
        <strain evidence="2 3">FSX-11</strain>
    </source>
</reference>
<dbReference type="SUPFAM" id="SSF69618">
    <property type="entry name" value="HemD-like"/>
    <property type="match status" value="1"/>
</dbReference>
<dbReference type="PANTHER" id="PTHR12390">
    <property type="entry name" value="UROPORPHYRINOGEN III SYNTHASE"/>
    <property type="match status" value="1"/>
</dbReference>
<dbReference type="CDD" id="cd06578">
    <property type="entry name" value="HemD"/>
    <property type="match status" value="1"/>
</dbReference>
<keyword evidence="3" id="KW-1185">Reference proteome</keyword>
<dbReference type="GO" id="GO:0006780">
    <property type="term" value="P:uroporphyrinogen III biosynthetic process"/>
    <property type="evidence" value="ECO:0007669"/>
    <property type="project" value="InterPro"/>
</dbReference>
<dbReference type="OrthoDB" id="7204250at2"/>
<evidence type="ECO:0000313" key="3">
    <source>
        <dbReference type="Proteomes" id="UP000248012"/>
    </source>
</evidence>
<sequence>MTALILLTRPRAASERFAQEVRQSLGPDCAEVMIAPLAEIAPRGTLPDMSTYRGVVFTSQNAVATYGDAGGRTDLPAYCVGDATARAAADLGMAAHSAQGDAQALVAMILQAPAQGPLLHLRGAQGRGRVAERLTAGGLICDEAILYEQRDVAISAEHKALLAEHRTQDGPIIAPVFSPLGAARLARIGDFMPTVWVLAISDAAASGLGDFTPDRLLVADVPDRNAMLDGLKRLSDAAARLEGRRPAH</sequence>
<proteinExistence type="predicted"/>
<name>A0A2V4MV95_9RHOB</name>
<feature type="domain" description="Tetrapyrrole biosynthesis uroporphyrinogen III synthase" evidence="1">
    <location>
        <begin position="30"/>
        <end position="228"/>
    </location>
</feature>